<feature type="compositionally biased region" description="Pro residues" evidence="1">
    <location>
        <begin position="109"/>
        <end position="120"/>
    </location>
</feature>
<evidence type="ECO:0000256" key="1">
    <source>
        <dbReference type="SAM" id="MobiDB-lite"/>
    </source>
</evidence>
<dbReference type="AlphaFoldDB" id="A0AAE1BJU9"/>
<feature type="compositionally biased region" description="Low complexity" evidence="1">
    <location>
        <begin position="128"/>
        <end position="151"/>
    </location>
</feature>
<evidence type="ECO:0000313" key="2">
    <source>
        <dbReference type="EMBL" id="KAK3851945.1"/>
    </source>
</evidence>
<protein>
    <submittedName>
        <fullName evidence="2">Uncharacterized protein</fullName>
    </submittedName>
</protein>
<name>A0AAE1BJU9_PETCI</name>
<feature type="region of interest" description="Disordered" evidence="1">
    <location>
        <begin position="23"/>
        <end position="43"/>
    </location>
</feature>
<reference evidence="2" key="1">
    <citation type="submission" date="2023-10" db="EMBL/GenBank/DDBJ databases">
        <title>Genome assemblies of two species of porcelain crab, Petrolisthes cinctipes and Petrolisthes manimaculis (Anomura: Porcellanidae).</title>
        <authorList>
            <person name="Angst P."/>
        </authorList>
    </citation>
    <scope>NUCLEOTIDE SEQUENCE</scope>
    <source>
        <strain evidence="2">PB745_01</strain>
        <tissue evidence="2">Gill</tissue>
    </source>
</reference>
<gene>
    <name evidence="2" type="ORF">Pcinc_041441</name>
</gene>
<feature type="region of interest" description="Disordered" evidence="1">
    <location>
        <begin position="55"/>
        <end position="154"/>
    </location>
</feature>
<evidence type="ECO:0000313" key="3">
    <source>
        <dbReference type="Proteomes" id="UP001286313"/>
    </source>
</evidence>
<comment type="caution">
    <text evidence="2">The sequence shown here is derived from an EMBL/GenBank/DDBJ whole genome shotgun (WGS) entry which is preliminary data.</text>
</comment>
<dbReference type="Proteomes" id="UP001286313">
    <property type="component" value="Unassembled WGS sequence"/>
</dbReference>
<proteinExistence type="predicted"/>
<accession>A0AAE1BJU9</accession>
<feature type="compositionally biased region" description="Low complexity" evidence="1">
    <location>
        <begin position="76"/>
        <end position="94"/>
    </location>
</feature>
<sequence>MTSSEEERHGRGREMAHEMIVKYGRARSGNARTRQGRYKVDTKLPTNLDGVKKVKGRHEQRMGCGVRDGNGTHTIPSLPSSTLPSPAFSALPSPSTNPPVSYHPQSLVPFPPHPTHPPTPYHLMQSTLPSPAFSALPSPSNSPTNTLPSPAFSTLPSPFTNPPIPYHPQSLVPFPLHPTNPHKYPISSPVFSTLTSPSTNPHKYPISSPVFSALPFPSHQYPRPDHHRRPSCRHLYLPGRCCRFARLLQL</sequence>
<organism evidence="2 3">
    <name type="scientific">Petrolisthes cinctipes</name>
    <name type="common">Flat porcelain crab</name>
    <dbReference type="NCBI Taxonomy" id="88211"/>
    <lineage>
        <taxon>Eukaryota</taxon>
        <taxon>Metazoa</taxon>
        <taxon>Ecdysozoa</taxon>
        <taxon>Arthropoda</taxon>
        <taxon>Crustacea</taxon>
        <taxon>Multicrustacea</taxon>
        <taxon>Malacostraca</taxon>
        <taxon>Eumalacostraca</taxon>
        <taxon>Eucarida</taxon>
        <taxon>Decapoda</taxon>
        <taxon>Pleocyemata</taxon>
        <taxon>Anomura</taxon>
        <taxon>Galatheoidea</taxon>
        <taxon>Porcellanidae</taxon>
        <taxon>Petrolisthes</taxon>
    </lineage>
</organism>
<dbReference type="EMBL" id="JAWQEG010007655">
    <property type="protein sequence ID" value="KAK3851945.1"/>
    <property type="molecule type" value="Genomic_DNA"/>
</dbReference>
<keyword evidence="3" id="KW-1185">Reference proteome</keyword>